<evidence type="ECO:0000313" key="7">
    <source>
        <dbReference type="Proteomes" id="UP000606172"/>
    </source>
</evidence>
<keyword evidence="7" id="KW-1185">Reference proteome</keyword>
<proteinExistence type="predicted"/>
<dbReference type="PANTHER" id="PTHR47506">
    <property type="entry name" value="TRANSCRIPTIONAL REGULATORY PROTEIN"/>
    <property type="match status" value="1"/>
</dbReference>
<evidence type="ECO:0000259" key="5">
    <source>
        <dbReference type="PROSITE" id="PS50977"/>
    </source>
</evidence>
<sequence length="198" mass="21837">MARPRTFDEGIALDTAMRLFWRKGYEATSTRDLCETLGLDRSSVYNAFNSKHELFKRALTHYIETTTAAATEILDDHTRSPADRIRALFGRIIADEWANRHEDRNQGCLTVNTTVELAGRDPEIAALLDRDLRHRLSALQVVIGAGRAAGDITSRRDPADLARYVNSVIAGIRVAARGGAGRADLEAVAETAMDALTR</sequence>
<reference evidence="6" key="1">
    <citation type="submission" date="2021-01" db="EMBL/GenBank/DDBJ databases">
        <title>Whole genome shotgun sequence of Sinosporangium siamense NBRC 109515.</title>
        <authorList>
            <person name="Komaki H."/>
            <person name="Tamura T."/>
        </authorList>
    </citation>
    <scope>NUCLEOTIDE SEQUENCE</scope>
    <source>
        <strain evidence="6">NBRC 109515</strain>
    </source>
</reference>
<feature type="DNA-binding region" description="H-T-H motif" evidence="4">
    <location>
        <begin position="29"/>
        <end position="48"/>
    </location>
</feature>
<protein>
    <submittedName>
        <fullName evidence="6">TetR family transcriptional regulator</fullName>
    </submittedName>
</protein>
<dbReference type="PANTHER" id="PTHR47506:SF1">
    <property type="entry name" value="HTH-TYPE TRANSCRIPTIONAL REGULATOR YJDC"/>
    <property type="match status" value="1"/>
</dbReference>
<dbReference type="RefSeq" id="WP_204030921.1">
    <property type="nucleotide sequence ID" value="NZ_BOOW01000039.1"/>
</dbReference>
<evidence type="ECO:0000256" key="3">
    <source>
        <dbReference type="ARBA" id="ARBA00023163"/>
    </source>
</evidence>
<dbReference type="EMBL" id="BOOW01000039">
    <property type="protein sequence ID" value="GII95885.1"/>
    <property type="molecule type" value="Genomic_DNA"/>
</dbReference>
<dbReference type="Proteomes" id="UP000606172">
    <property type="component" value="Unassembled WGS sequence"/>
</dbReference>
<evidence type="ECO:0000256" key="1">
    <source>
        <dbReference type="ARBA" id="ARBA00023015"/>
    </source>
</evidence>
<dbReference type="PROSITE" id="PS50977">
    <property type="entry name" value="HTH_TETR_2"/>
    <property type="match status" value="1"/>
</dbReference>
<keyword evidence="2 4" id="KW-0238">DNA-binding</keyword>
<dbReference type="InterPro" id="IPR001647">
    <property type="entry name" value="HTH_TetR"/>
</dbReference>
<dbReference type="PRINTS" id="PR00455">
    <property type="entry name" value="HTHTETR"/>
</dbReference>
<name>A0A919RN34_9ACTN</name>
<evidence type="ECO:0000256" key="4">
    <source>
        <dbReference type="PROSITE-ProRule" id="PRU00335"/>
    </source>
</evidence>
<accession>A0A919RN34</accession>
<evidence type="ECO:0000256" key="2">
    <source>
        <dbReference type="ARBA" id="ARBA00023125"/>
    </source>
</evidence>
<dbReference type="GO" id="GO:0003677">
    <property type="term" value="F:DNA binding"/>
    <property type="evidence" value="ECO:0007669"/>
    <property type="project" value="UniProtKB-UniRule"/>
</dbReference>
<feature type="domain" description="HTH tetR-type" evidence="5">
    <location>
        <begin position="6"/>
        <end position="66"/>
    </location>
</feature>
<gene>
    <name evidence="6" type="ORF">Ssi02_61160</name>
</gene>
<comment type="caution">
    <text evidence="6">The sequence shown here is derived from an EMBL/GenBank/DDBJ whole genome shotgun (WGS) entry which is preliminary data.</text>
</comment>
<keyword evidence="1" id="KW-0805">Transcription regulation</keyword>
<dbReference type="Pfam" id="PF00440">
    <property type="entry name" value="TetR_N"/>
    <property type="match status" value="1"/>
</dbReference>
<dbReference type="SUPFAM" id="SSF46689">
    <property type="entry name" value="Homeodomain-like"/>
    <property type="match status" value="1"/>
</dbReference>
<dbReference type="InterPro" id="IPR009057">
    <property type="entry name" value="Homeodomain-like_sf"/>
</dbReference>
<evidence type="ECO:0000313" key="6">
    <source>
        <dbReference type="EMBL" id="GII95885.1"/>
    </source>
</evidence>
<dbReference type="Gene3D" id="1.10.357.10">
    <property type="entry name" value="Tetracycline Repressor, domain 2"/>
    <property type="match status" value="1"/>
</dbReference>
<dbReference type="InterPro" id="IPR011075">
    <property type="entry name" value="TetR_C"/>
</dbReference>
<organism evidence="6 7">
    <name type="scientific">Sinosporangium siamense</name>
    <dbReference type="NCBI Taxonomy" id="1367973"/>
    <lineage>
        <taxon>Bacteria</taxon>
        <taxon>Bacillati</taxon>
        <taxon>Actinomycetota</taxon>
        <taxon>Actinomycetes</taxon>
        <taxon>Streptosporangiales</taxon>
        <taxon>Streptosporangiaceae</taxon>
        <taxon>Sinosporangium</taxon>
    </lineage>
</organism>
<dbReference type="InterPro" id="IPR036271">
    <property type="entry name" value="Tet_transcr_reg_TetR-rel_C_sf"/>
</dbReference>
<dbReference type="Gene3D" id="1.10.10.60">
    <property type="entry name" value="Homeodomain-like"/>
    <property type="match status" value="1"/>
</dbReference>
<dbReference type="AlphaFoldDB" id="A0A919RN34"/>
<dbReference type="Pfam" id="PF16925">
    <property type="entry name" value="TetR_C_13"/>
    <property type="match status" value="1"/>
</dbReference>
<dbReference type="SUPFAM" id="SSF48498">
    <property type="entry name" value="Tetracyclin repressor-like, C-terminal domain"/>
    <property type="match status" value="1"/>
</dbReference>
<keyword evidence="3" id="KW-0804">Transcription</keyword>